<comment type="caution">
    <text evidence="9">The sequence shown here is derived from an EMBL/GenBank/DDBJ whole genome shotgun (WGS) entry which is preliminary data.</text>
</comment>
<sequence>MTYKGAIIQHPAIQKFIPYLPLKSQMVIKGAMGRHLSLTGSPRFPGAATFPAMSALQMGVDLTYLLLPPEQNLLLLSRMKSSDLMVSSLPLYDEKNKSKFEFKNYSNNITCIVFGPGLSRITDLSYKNNSEARNFYKNSVLAQLNILLSSLEQNNKIPIVIDADGLFLITQTKEQIENDEDHPWFDKVRSLFKQILKNGNDRIILTPNLNEYKYLESTIKNKIYDISDSQNALMCLIKGRTDKIGFLTDDGFNQVLECDIDGGLKRCGGLGDCLTGCISTLLGWLESTNKSAKITKHDYLNGVFTGCSIMKLAGKRAFEEKGISCVAEDVIAKIPQAREEALGDFINRTENINDTSTDKITKQ</sequence>
<keyword evidence="7" id="KW-0963">Cytoplasm</keyword>
<keyword evidence="9" id="KW-0808">Transferase</keyword>
<gene>
    <name evidence="9" type="ORF">HANVADRAFT_69534</name>
</gene>
<evidence type="ECO:0000256" key="3">
    <source>
        <dbReference type="ARBA" id="ARBA00022857"/>
    </source>
</evidence>
<feature type="binding site" evidence="7">
    <location>
        <begin position="238"/>
        <end position="242"/>
    </location>
    <ligand>
        <name>ATP</name>
        <dbReference type="ChEBI" id="CHEBI:30616"/>
    </ligand>
</feature>
<comment type="function">
    <text evidence="7">Catalyzes the dehydration of the S-form of NAD(P)HX at the expense of ATP, which is converted to ADP. Together with NAD(P)HX epimerase, which catalyzes the epimerization of the S- and R-forms, the enzyme allows the repair of both epimers of NAD(P)HX, a damaged form of NAD(P)H that is a result of enzymatic or heat-dependent hydration.</text>
</comment>
<name>A0A1B7TE59_9ASCO</name>
<dbReference type="GO" id="GO:0110051">
    <property type="term" value="P:metabolite repair"/>
    <property type="evidence" value="ECO:0007669"/>
    <property type="project" value="TreeGrafter"/>
</dbReference>
<evidence type="ECO:0000313" key="10">
    <source>
        <dbReference type="Proteomes" id="UP000092321"/>
    </source>
</evidence>
<feature type="binding site" evidence="7">
    <location>
        <position position="272"/>
    </location>
    <ligand>
        <name>(6S)-NADPHX</name>
        <dbReference type="ChEBI" id="CHEBI:64076"/>
    </ligand>
</feature>
<comment type="catalytic activity">
    <reaction evidence="7">
        <text>(6S)-NADHX + ATP = ADP + phosphate + NADH + H(+)</text>
        <dbReference type="Rhea" id="RHEA:19017"/>
        <dbReference type="ChEBI" id="CHEBI:15378"/>
        <dbReference type="ChEBI" id="CHEBI:30616"/>
        <dbReference type="ChEBI" id="CHEBI:43474"/>
        <dbReference type="ChEBI" id="CHEBI:57945"/>
        <dbReference type="ChEBI" id="CHEBI:64074"/>
        <dbReference type="ChEBI" id="CHEBI:456216"/>
        <dbReference type="EC" id="4.2.1.93"/>
    </reaction>
</comment>
<dbReference type="Proteomes" id="UP000092321">
    <property type="component" value="Unassembled WGS sequence"/>
</dbReference>
<organism evidence="9 10">
    <name type="scientific">Hanseniaspora valbyensis NRRL Y-1626</name>
    <dbReference type="NCBI Taxonomy" id="766949"/>
    <lineage>
        <taxon>Eukaryota</taxon>
        <taxon>Fungi</taxon>
        <taxon>Dikarya</taxon>
        <taxon>Ascomycota</taxon>
        <taxon>Saccharomycotina</taxon>
        <taxon>Saccharomycetes</taxon>
        <taxon>Saccharomycodales</taxon>
        <taxon>Saccharomycodaceae</taxon>
        <taxon>Hanseniaspora</taxon>
    </lineage>
</organism>
<dbReference type="GO" id="GO:0005737">
    <property type="term" value="C:cytoplasm"/>
    <property type="evidence" value="ECO:0007669"/>
    <property type="project" value="UniProtKB-SubCell"/>
</dbReference>
<feature type="domain" description="YjeF C-terminal" evidence="8">
    <location>
        <begin position="12"/>
        <end position="341"/>
    </location>
</feature>
<evidence type="ECO:0000256" key="6">
    <source>
        <dbReference type="ARBA" id="ARBA00047472"/>
    </source>
</evidence>
<dbReference type="GO" id="GO:0005524">
    <property type="term" value="F:ATP binding"/>
    <property type="evidence" value="ECO:0007669"/>
    <property type="project" value="UniProtKB-KW"/>
</dbReference>
<dbReference type="CDD" id="cd01171">
    <property type="entry name" value="YXKO-related"/>
    <property type="match status" value="1"/>
</dbReference>
<keyword evidence="1 7" id="KW-0547">Nucleotide-binding</keyword>
<keyword evidence="10" id="KW-1185">Reference proteome</keyword>
<feature type="binding site" evidence="7">
    <location>
        <begin position="208"/>
        <end position="214"/>
    </location>
    <ligand>
        <name>(6S)-NADPHX</name>
        <dbReference type="ChEBI" id="CHEBI:64076"/>
    </ligand>
</feature>
<dbReference type="GO" id="GO:0047453">
    <property type="term" value="F:ATP-dependent NAD(P)H-hydrate dehydratase activity"/>
    <property type="evidence" value="ECO:0007669"/>
    <property type="project" value="UniProtKB-UniRule"/>
</dbReference>
<accession>A0A1B7TE59</accession>
<dbReference type="HAMAP" id="MF_01965">
    <property type="entry name" value="NADHX_dehydratase"/>
    <property type="match status" value="1"/>
</dbReference>
<keyword evidence="3" id="KW-0521">NADP</keyword>
<dbReference type="InterPro" id="IPR000631">
    <property type="entry name" value="CARKD"/>
</dbReference>
<dbReference type="PANTHER" id="PTHR12592:SF0">
    <property type="entry name" value="ATP-DEPENDENT (S)-NAD(P)H-HYDRATE DEHYDRATASE"/>
    <property type="match status" value="1"/>
</dbReference>
<dbReference type="Pfam" id="PF01256">
    <property type="entry name" value="Carb_kinase"/>
    <property type="match status" value="1"/>
</dbReference>
<evidence type="ECO:0000313" key="9">
    <source>
        <dbReference type="EMBL" id="OBA27013.1"/>
    </source>
</evidence>
<dbReference type="EC" id="4.2.1.93" evidence="7"/>
<evidence type="ECO:0000259" key="8">
    <source>
        <dbReference type="PROSITE" id="PS51383"/>
    </source>
</evidence>
<comment type="catalytic activity">
    <reaction evidence="6 7">
        <text>(6S)-NADPHX + ATP = ADP + phosphate + NADPH + H(+)</text>
        <dbReference type="Rhea" id="RHEA:32231"/>
        <dbReference type="ChEBI" id="CHEBI:15378"/>
        <dbReference type="ChEBI" id="CHEBI:30616"/>
        <dbReference type="ChEBI" id="CHEBI:43474"/>
        <dbReference type="ChEBI" id="CHEBI:57783"/>
        <dbReference type="ChEBI" id="CHEBI:64076"/>
        <dbReference type="ChEBI" id="CHEBI:456216"/>
        <dbReference type="EC" id="4.2.1.93"/>
    </reaction>
</comment>
<dbReference type="Gene3D" id="3.40.1190.20">
    <property type="match status" value="1"/>
</dbReference>
<evidence type="ECO:0000256" key="1">
    <source>
        <dbReference type="ARBA" id="ARBA00022741"/>
    </source>
</evidence>
<evidence type="ECO:0000256" key="7">
    <source>
        <dbReference type="HAMAP-Rule" id="MF_03157"/>
    </source>
</evidence>
<dbReference type="GO" id="GO:0046496">
    <property type="term" value="P:nicotinamide nucleotide metabolic process"/>
    <property type="evidence" value="ECO:0007669"/>
    <property type="project" value="UniProtKB-UniRule"/>
</dbReference>
<feature type="binding site" evidence="7">
    <location>
        <position position="117"/>
    </location>
    <ligand>
        <name>(6S)-NADPHX</name>
        <dbReference type="ChEBI" id="CHEBI:64076"/>
    </ligand>
</feature>
<dbReference type="AlphaFoldDB" id="A0A1B7TE59"/>
<evidence type="ECO:0000256" key="5">
    <source>
        <dbReference type="ARBA" id="ARBA00023239"/>
    </source>
</evidence>
<dbReference type="InterPro" id="IPR029056">
    <property type="entry name" value="Ribokinase-like"/>
</dbReference>
<protein>
    <recommendedName>
        <fullName evidence="7">ATP-dependent (S)-NAD(P)H-hydrate dehydratase</fullName>
        <ecNumber evidence="7">4.2.1.93</ecNumber>
    </recommendedName>
    <alternativeName>
        <fullName evidence="7">ATP-dependent NAD(P)HX dehydratase</fullName>
    </alternativeName>
</protein>
<evidence type="ECO:0000256" key="2">
    <source>
        <dbReference type="ARBA" id="ARBA00022840"/>
    </source>
</evidence>
<comment type="cofactor">
    <cofactor evidence="7">
        <name>Mg(2+)</name>
        <dbReference type="ChEBI" id="CHEBI:18420"/>
    </cofactor>
</comment>
<dbReference type="GO" id="GO:0016301">
    <property type="term" value="F:kinase activity"/>
    <property type="evidence" value="ECO:0007669"/>
    <property type="project" value="UniProtKB-KW"/>
</dbReference>
<comment type="subcellular location">
    <subcellularLocation>
        <location evidence="7">Cytoplasm</location>
    </subcellularLocation>
</comment>
<evidence type="ECO:0000256" key="4">
    <source>
        <dbReference type="ARBA" id="ARBA00023027"/>
    </source>
</evidence>
<comment type="similarity">
    <text evidence="7">Belongs to the NnrD/CARKD family.</text>
</comment>
<reference evidence="10" key="1">
    <citation type="journal article" date="2016" name="Proc. Natl. Acad. Sci. U.S.A.">
        <title>Comparative genomics of biotechnologically important yeasts.</title>
        <authorList>
            <person name="Riley R."/>
            <person name="Haridas S."/>
            <person name="Wolfe K.H."/>
            <person name="Lopes M.R."/>
            <person name="Hittinger C.T."/>
            <person name="Goeker M."/>
            <person name="Salamov A.A."/>
            <person name="Wisecaver J.H."/>
            <person name="Long T.M."/>
            <person name="Calvey C.H."/>
            <person name="Aerts A.L."/>
            <person name="Barry K.W."/>
            <person name="Choi C."/>
            <person name="Clum A."/>
            <person name="Coughlan A.Y."/>
            <person name="Deshpande S."/>
            <person name="Douglass A.P."/>
            <person name="Hanson S.J."/>
            <person name="Klenk H.-P."/>
            <person name="LaButti K.M."/>
            <person name="Lapidus A."/>
            <person name="Lindquist E.A."/>
            <person name="Lipzen A.M."/>
            <person name="Meier-Kolthoff J.P."/>
            <person name="Ohm R.A."/>
            <person name="Otillar R.P."/>
            <person name="Pangilinan J.L."/>
            <person name="Peng Y."/>
            <person name="Rokas A."/>
            <person name="Rosa C.A."/>
            <person name="Scheuner C."/>
            <person name="Sibirny A.A."/>
            <person name="Slot J.C."/>
            <person name="Stielow J.B."/>
            <person name="Sun H."/>
            <person name="Kurtzman C.P."/>
            <person name="Blackwell M."/>
            <person name="Grigoriev I.V."/>
            <person name="Jeffries T.W."/>
        </authorList>
    </citation>
    <scope>NUCLEOTIDE SEQUENCE [LARGE SCALE GENOMIC DNA]</scope>
    <source>
        <strain evidence="10">NRRL Y-1626</strain>
    </source>
</reference>
<keyword evidence="5 7" id="KW-0456">Lyase</keyword>
<keyword evidence="2 7" id="KW-0067">ATP-binding</keyword>
<keyword evidence="9" id="KW-0418">Kinase</keyword>
<keyword evidence="4 7" id="KW-0520">NAD</keyword>
<dbReference type="OrthoDB" id="8110916at2759"/>
<proteinExistence type="inferred from homology"/>
<keyword evidence="7" id="KW-0597">Phosphoprotein</keyword>
<dbReference type="PROSITE" id="PS51383">
    <property type="entry name" value="YJEF_C_3"/>
    <property type="match status" value="1"/>
</dbReference>
<dbReference type="PANTHER" id="PTHR12592">
    <property type="entry name" value="ATP-DEPENDENT (S)-NAD(P)H-HYDRATE DEHYDRATASE FAMILY MEMBER"/>
    <property type="match status" value="1"/>
</dbReference>
<feature type="binding site" evidence="7">
    <location>
        <begin position="262"/>
        <end position="271"/>
    </location>
    <ligand>
        <name>ATP</name>
        <dbReference type="ChEBI" id="CHEBI:30616"/>
    </ligand>
</feature>
<dbReference type="SUPFAM" id="SSF53613">
    <property type="entry name" value="Ribokinase-like"/>
    <property type="match status" value="1"/>
</dbReference>
<dbReference type="EMBL" id="LXPE01000011">
    <property type="protein sequence ID" value="OBA27013.1"/>
    <property type="molecule type" value="Genomic_DNA"/>
</dbReference>